<accession>A0A7V2ZHV3</accession>
<sequence>MKKVIAILILLSSIVLPQKFKVEKISGTVRALTTDSENWIELKTGNEIPPNAIVSVEKNSLVKISGREVSVTLTENSAITLSNLKKMSMEDLVLAIAMENILNAPRNNGKNKSQSTAVYGKNEFEKNPVVSNQEFGIKRLNGAKQLAENGLKESAVIAAKEVYRKYPSTKSLSDYRIFFAEILYEKKLYAEALDEYNDIQTLSLSESQKEKVNQRIEEIKRKLAK</sequence>
<name>A0A7V2ZHV3_9BACT</name>
<gene>
    <name evidence="1" type="ORF">ENS31_02050</name>
</gene>
<evidence type="ECO:0008006" key="2">
    <source>
        <dbReference type="Google" id="ProtNLM"/>
    </source>
</evidence>
<dbReference type="AlphaFoldDB" id="A0A7V2ZHV3"/>
<organism evidence="1">
    <name type="scientific">Ignavibacterium album</name>
    <dbReference type="NCBI Taxonomy" id="591197"/>
    <lineage>
        <taxon>Bacteria</taxon>
        <taxon>Pseudomonadati</taxon>
        <taxon>Ignavibacteriota</taxon>
        <taxon>Ignavibacteria</taxon>
        <taxon>Ignavibacteriales</taxon>
        <taxon>Ignavibacteriaceae</taxon>
        <taxon>Ignavibacterium</taxon>
    </lineage>
</organism>
<protein>
    <recommendedName>
        <fullName evidence="2">Tetratricopeptide repeat protein</fullName>
    </recommendedName>
</protein>
<evidence type="ECO:0000313" key="1">
    <source>
        <dbReference type="EMBL" id="HFI90294.1"/>
    </source>
</evidence>
<comment type="caution">
    <text evidence="1">The sequence shown here is derived from an EMBL/GenBank/DDBJ whole genome shotgun (WGS) entry which is preliminary data.</text>
</comment>
<dbReference type="EMBL" id="DSUJ01000008">
    <property type="protein sequence ID" value="HFI90294.1"/>
    <property type="molecule type" value="Genomic_DNA"/>
</dbReference>
<proteinExistence type="predicted"/>
<reference evidence="1" key="1">
    <citation type="journal article" date="2020" name="mSystems">
        <title>Genome- and Community-Level Interaction Insights into Carbon Utilization and Element Cycling Functions of Hydrothermarchaeota in Hydrothermal Sediment.</title>
        <authorList>
            <person name="Zhou Z."/>
            <person name="Liu Y."/>
            <person name="Xu W."/>
            <person name="Pan J."/>
            <person name="Luo Z.H."/>
            <person name="Li M."/>
        </authorList>
    </citation>
    <scope>NUCLEOTIDE SEQUENCE [LARGE SCALE GENOMIC DNA]</scope>
    <source>
        <strain evidence="1">SpSt-479</strain>
    </source>
</reference>